<accession>A0A9W4UCG5</accession>
<name>A0A9W4UCG5_9PLEO</name>
<dbReference type="EMBL" id="CAOQHR010000004">
    <property type="protein sequence ID" value="CAI6333803.1"/>
    <property type="molecule type" value="Genomic_DNA"/>
</dbReference>
<evidence type="ECO:0000313" key="1">
    <source>
        <dbReference type="EMBL" id="CAI6333803.1"/>
    </source>
</evidence>
<protein>
    <submittedName>
        <fullName evidence="1">Uncharacterized protein</fullName>
    </submittedName>
</protein>
<reference evidence="1" key="1">
    <citation type="submission" date="2023-01" db="EMBL/GenBank/DDBJ databases">
        <authorList>
            <person name="Van Ghelder C."/>
            <person name="Rancurel C."/>
        </authorList>
    </citation>
    <scope>NUCLEOTIDE SEQUENCE</scope>
    <source>
        <strain evidence="1">CNCM I-4278</strain>
    </source>
</reference>
<organism evidence="1 2">
    <name type="scientific">Periconia digitata</name>
    <dbReference type="NCBI Taxonomy" id="1303443"/>
    <lineage>
        <taxon>Eukaryota</taxon>
        <taxon>Fungi</taxon>
        <taxon>Dikarya</taxon>
        <taxon>Ascomycota</taxon>
        <taxon>Pezizomycotina</taxon>
        <taxon>Dothideomycetes</taxon>
        <taxon>Pleosporomycetidae</taxon>
        <taxon>Pleosporales</taxon>
        <taxon>Massarineae</taxon>
        <taxon>Periconiaceae</taxon>
        <taxon>Periconia</taxon>
    </lineage>
</organism>
<evidence type="ECO:0000313" key="2">
    <source>
        <dbReference type="Proteomes" id="UP001152607"/>
    </source>
</evidence>
<dbReference type="Proteomes" id="UP001152607">
    <property type="component" value="Unassembled WGS sequence"/>
</dbReference>
<proteinExistence type="predicted"/>
<sequence>MTQKFSTFIVVNIAVCGITSTPTYNSLNLFTRDHGDASSLDIWPHLPSILTSLHLHYLYFHLRMCLSPVDVRERRSFGSACNTGPNMLDSGSFISYSSLFINTRLSPVYVVSCRLS</sequence>
<gene>
    <name evidence="1" type="ORF">PDIGIT_LOCUS6852</name>
</gene>
<comment type="caution">
    <text evidence="1">The sequence shown here is derived from an EMBL/GenBank/DDBJ whole genome shotgun (WGS) entry which is preliminary data.</text>
</comment>
<keyword evidence="2" id="KW-1185">Reference proteome</keyword>
<dbReference type="AlphaFoldDB" id="A0A9W4UCG5"/>